<evidence type="ECO:0000256" key="1">
    <source>
        <dbReference type="SAM" id="Phobius"/>
    </source>
</evidence>
<name>A0AB32WJV6_THECC</name>
<evidence type="ECO:0000259" key="2">
    <source>
        <dbReference type="Pfam" id="PF09331"/>
    </source>
</evidence>
<reference evidence="3" key="1">
    <citation type="journal article" date="1997" name="Nucleic Acids Res.">
        <title>tRNAscan-SE: a program for improved detection of transfer RNA genes in genomic sequence.</title>
        <authorList>
            <person name="Lowe T.M."/>
            <person name="Eddy S.R."/>
        </authorList>
    </citation>
    <scope>NUCLEOTIDE SEQUENCE [LARGE SCALE GENOMIC DNA]</scope>
    <source>
        <strain evidence="3">r\B97-61/B2</strain>
    </source>
</reference>
<feature type="transmembrane region" description="Helical" evidence="1">
    <location>
        <begin position="237"/>
        <end position="260"/>
    </location>
</feature>
<dbReference type="PANTHER" id="PTHR48449:SF1">
    <property type="entry name" value="DUF1985 DOMAIN-CONTAINING PROTEIN"/>
    <property type="match status" value="1"/>
</dbReference>
<protein>
    <submittedName>
        <fullName evidence="4">Uncharacterized protein LOC18593570</fullName>
    </submittedName>
</protein>
<gene>
    <name evidence="4" type="primary">LOC18593570</name>
</gene>
<dbReference type="Pfam" id="PF09331">
    <property type="entry name" value="DUF1985"/>
    <property type="match status" value="1"/>
</dbReference>
<keyword evidence="1" id="KW-0472">Membrane</keyword>
<evidence type="ECO:0000313" key="3">
    <source>
        <dbReference type="Proteomes" id="UP000694886"/>
    </source>
</evidence>
<dbReference type="Proteomes" id="UP000694886">
    <property type="component" value="Chromosome 7"/>
</dbReference>
<evidence type="ECO:0000313" key="4">
    <source>
        <dbReference type="RefSeq" id="XP_017979673.1"/>
    </source>
</evidence>
<feature type="domain" description="DUF1985" evidence="2">
    <location>
        <begin position="88"/>
        <end position="212"/>
    </location>
</feature>
<dbReference type="AlphaFoldDB" id="A0AB32WJV6"/>
<dbReference type="GeneID" id="18593570"/>
<organism evidence="3 4">
    <name type="scientific">Theobroma cacao</name>
    <name type="common">Cacao</name>
    <name type="synonym">Cocoa</name>
    <dbReference type="NCBI Taxonomy" id="3641"/>
    <lineage>
        <taxon>Eukaryota</taxon>
        <taxon>Viridiplantae</taxon>
        <taxon>Streptophyta</taxon>
        <taxon>Embryophyta</taxon>
        <taxon>Tracheophyta</taxon>
        <taxon>Spermatophyta</taxon>
        <taxon>Magnoliopsida</taxon>
        <taxon>eudicotyledons</taxon>
        <taxon>Gunneridae</taxon>
        <taxon>Pentapetalae</taxon>
        <taxon>rosids</taxon>
        <taxon>malvids</taxon>
        <taxon>Malvales</taxon>
        <taxon>Malvaceae</taxon>
        <taxon>Byttnerioideae</taxon>
        <taxon>Theobroma</taxon>
    </lineage>
</organism>
<keyword evidence="1" id="KW-1133">Transmembrane helix</keyword>
<sequence length="261" mass="30699">MDFREYENLEASLVVTRDKWAFKVGITTHCKWSHLQYIKKTLLAVGEYNAVKATCFGMLLDVYPQGFFCAGLLQNIMQRRITEPDAMEHEFWFAIGKIKARFSKREFCLVTGLKFGPMTDVFSRLYKLVPGGIHSRYWKGKNVKLLTVLKRFQKGKFEQSGDATKIALVLLANNILFGQDYRRCVTLWLLMLVEDIEAWNAFPWDHYVWRLTADYLLRGFEVPPVTSEKPKLFRYNLYGFVWAIQLMLPNVFHFPFLIIFY</sequence>
<dbReference type="PANTHER" id="PTHR48449">
    <property type="entry name" value="DUF1985 DOMAIN-CONTAINING PROTEIN"/>
    <property type="match status" value="1"/>
</dbReference>
<dbReference type="RefSeq" id="XP_017979673.1">
    <property type="nucleotide sequence ID" value="XM_018124184.1"/>
</dbReference>
<accession>A0AB32WJV6</accession>
<dbReference type="Gramene" id="Tc07v2_t003790.1">
    <property type="protein sequence ID" value="Tc07v2_p003790.1"/>
    <property type="gene ID" value="Tc07v2_g003790"/>
</dbReference>
<proteinExistence type="predicted"/>
<dbReference type="InterPro" id="IPR015410">
    <property type="entry name" value="DUF1985"/>
</dbReference>
<reference evidence="4" key="2">
    <citation type="submission" date="2025-08" db="UniProtKB">
        <authorList>
            <consortium name="RefSeq"/>
        </authorList>
    </citation>
    <scope>IDENTIFICATION</scope>
</reference>
<keyword evidence="1" id="KW-0812">Transmembrane</keyword>
<dbReference type="KEGG" id="tcc:18593570"/>